<dbReference type="RefSeq" id="WP_140007862.1">
    <property type="nucleotide sequence ID" value="NZ_JBHMDG010000012.1"/>
</dbReference>
<dbReference type="InterPro" id="IPR025383">
    <property type="entry name" value="MrpA_C/MbhD"/>
</dbReference>
<feature type="transmembrane region" description="Helical" evidence="8">
    <location>
        <begin position="318"/>
        <end position="342"/>
    </location>
</feature>
<organism evidence="13 14">
    <name type="scientific">Nocardioides plantarum</name>
    <dbReference type="NCBI Taxonomy" id="29299"/>
    <lineage>
        <taxon>Bacteria</taxon>
        <taxon>Bacillati</taxon>
        <taxon>Actinomycetota</taxon>
        <taxon>Actinomycetes</taxon>
        <taxon>Propionibacteriales</taxon>
        <taxon>Nocardioidaceae</taxon>
        <taxon>Nocardioides</taxon>
    </lineage>
</organism>
<dbReference type="InterPro" id="IPR007182">
    <property type="entry name" value="MnhB"/>
</dbReference>
<proteinExistence type="predicted"/>
<feature type="transmembrane region" description="Helical" evidence="8">
    <location>
        <begin position="26"/>
        <end position="43"/>
    </location>
</feature>
<evidence type="ECO:0000256" key="2">
    <source>
        <dbReference type="ARBA" id="ARBA00022448"/>
    </source>
</evidence>
<keyword evidence="4 7" id="KW-0812">Transmembrane</keyword>
<feature type="transmembrane region" description="Helical" evidence="8">
    <location>
        <begin position="815"/>
        <end position="834"/>
    </location>
</feature>
<dbReference type="InterPro" id="IPR050616">
    <property type="entry name" value="CPA3_Na-H_Antiporter_A"/>
</dbReference>
<dbReference type="Pfam" id="PF13244">
    <property type="entry name" value="MbhD"/>
    <property type="match status" value="1"/>
</dbReference>
<feature type="transmembrane region" description="Helical" evidence="8">
    <location>
        <begin position="77"/>
        <end position="98"/>
    </location>
</feature>
<feature type="transmembrane region" description="Helical" evidence="8">
    <location>
        <begin position="496"/>
        <end position="522"/>
    </location>
</feature>
<dbReference type="Pfam" id="PF00361">
    <property type="entry name" value="Proton_antipo_M"/>
    <property type="match status" value="1"/>
</dbReference>
<evidence type="ECO:0000256" key="3">
    <source>
        <dbReference type="ARBA" id="ARBA00022475"/>
    </source>
</evidence>
<protein>
    <submittedName>
        <fullName evidence="13">Na+/H+ antiporter subunit A</fullName>
    </submittedName>
</protein>
<feature type="transmembrane region" description="Helical" evidence="8">
    <location>
        <begin position="628"/>
        <end position="645"/>
    </location>
</feature>
<evidence type="ECO:0000256" key="5">
    <source>
        <dbReference type="ARBA" id="ARBA00022989"/>
    </source>
</evidence>
<feature type="transmembrane region" description="Helical" evidence="8">
    <location>
        <begin position="451"/>
        <end position="476"/>
    </location>
</feature>
<evidence type="ECO:0000259" key="12">
    <source>
        <dbReference type="Pfam" id="PF20501"/>
    </source>
</evidence>
<feature type="transmembrane region" description="Helical" evidence="8">
    <location>
        <begin position="871"/>
        <end position="894"/>
    </location>
</feature>
<gene>
    <name evidence="13" type="ORF">ACFFRI_10740</name>
</gene>
<dbReference type="PANTHER" id="PTHR43373">
    <property type="entry name" value="NA(+)/H(+) ANTIPORTER SUBUNIT"/>
    <property type="match status" value="1"/>
</dbReference>
<evidence type="ECO:0000259" key="10">
    <source>
        <dbReference type="Pfam" id="PF04039"/>
    </source>
</evidence>
<evidence type="ECO:0000259" key="9">
    <source>
        <dbReference type="Pfam" id="PF00361"/>
    </source>
</evidence>
<feature type="transmembrane region" description="Helical" evidence="8">
    <location>
        <begin position="651"/>
        <end position="670"/>
    </location>
</feature>
<evidence type="ECO:0000259" key="11">
    <source>
        <dbReference type="Pfam" id="PF13244"/>
    </source>
</evidence>
<feature type="transmembrane region" description="Helical" evidence="8">
    <location>
        <begin position="129"/>
        <end position="148"/>
    </location>
</feature>
<dbReference type="EMBL" id="JBHMDG010000012">
    <property type="protein sequence ID" value="MFB9313518.1"/>
    <property type="molecule type" value="Genomic_DNA"/>
</dbReference>
<feature type="transmembrane region" description="Helical" evidence="8">
    <location>
        <begin position="363"/>
        <end position="386"/>
    </location>
</feature>
<feature type="transmembrane region" description="Helical" evidence="8">
    <location>
        <begin position="204"/>
        <end position="226"/>
    </location>
</feature>
<keyword evidence="3" id="KW-1003">Cell membrane</keyword>
<evidence type="ECO:0000256" key="4">
    <source>
        <dbReference type="ARBA" id="ARBA00022692"/>
    </source>
</evidence>
<evidence type="ECO:0000256" key="1">
    <source>
        <dbReference type="ARBA" id="ARBA00004651"/>
    </source>
</evidence>
<sequence>MLALVVAHGLAAAVAPGLVRWLGRRAFLALALVPLAAVVWALTQTGTVLDGGVVEESSAWIPSLGFTLDLTLDSLRWLMVLIVAGVGVVVLAYCAWYFEDSSRGLVGFASSFSAFVGAMLGLVLADNLLLLFVFWELTTIASFLLIGFDPTNRASRRAAIQALLVTTLGGLAMLVGMLLLGQVAGTFSLAAIVADPPSGAATTVAVWLILVGALSKSAIVPFQFWLPGAMAAPTPVSAYLHAASMVKAGLLLVALLVPAFADTPGWRPVLLTLGVATMVSGGWRALRQIDVKLLLAYGTVSQLGFLLVVLAVGSRTAALAGTALVLAHALFKSTLFLVVGVVDRLTGTRDLHTLSGVGRRLPALAVAAALAGASMAGLPPLVGFLGKETMWTALLELTHDGNTAGVPVWAGWLLVAGVLLGSSLTAAYTVRFWWGAFATKPGVAPTAVRPLAVPFAAGPVLLAALGLVLGFLGAGLTDALQPYADRFEAGDHEEYLALWHGLELPLLLSAVTVVVGAALFVVRDPLCAFQHRVELPVSGGQVYRATLRGVDRLAVEVTGTVQRGSAASYLAIILLVVAAGPGTALVLALVDGPDLKVFAWDSLGQPAVGLVMIAAAVMTVRSRRRLRAFILAGVTGYGCALLFVLHGAPDIALTQILVETVALVVIVLVLRRLPDYFSDKPLHPIRYARMALAAVIGAVVSGVLVVAGSSRTAEAVSTRFAKAAYEFGYGRNVVNVTLVDIRAWDTFGEISVLVVAATGVASLVFLDTRSGGVRRLADADPATQEAHAASAPTARTWLPAPGTLSPDRRSIVFEVVTRLIFHSILVFSVYLLIAGHNLPGGGFAAGMVAGLALMVRYLAGGRYELAEALPIDAGVIIGTGLFVAAVSGLGPVAFGGEVLQTADVYVDLPLLGELHLVSSVGFDIGVYLVVTGLVLDLLRTFGARLDRQILTAQREADRSQQPAEVSP</sequence>
<comment type="subcellular location">
    <subcellularLocation>
        <location evidence="1">Cell membrane</location>
        <topology evidence="1">Multi-pass membrane protein</topology>
    </subcellularLocation>
    <subcellularLocation>
        <location evidence="7">Membrane</location>
        <topology evidence="7">Multi-pass membrane protein</topology>
    </subcellularLocation>
</comment>
<feature type="transmembrane region" description="Helical" evidence="8">
    <location>
        <begin position="238"/>
        <end position="260"/>
    </location>
</feature>
<dbReference type="Pfam" id="PF04039">
    <property type="entry name" value="MnhB"/>
    <property type="match status" value="1"/>
</dbReference>
<feature type="transmembrane region" description="Helical" evidence="8">
    <location>
        <begin position="914"/>
        <end position="938"/>
    </location>
</feature>
<feature type="transmembrane region" description="Helical" evidence="8">
    <location>
        <begin position="160"/>
        <end position="184"/>
    </location>
</feature>
<dbReference type="Pfam" id="PF20501">
    <property type="entry name" value="MbhE"/>
    <property type="match status" value="1"/>
</dbReference>
<evidence type="ECO:0000313" key="14">
    <source>
        <dbReference type="Proteomes" id="UP001589750"/>
    </source>
</evidence>
<feature type="transmembrane region" description="Helical" evidence="8">
    <location>
        <begin position="293"/>
        <end position="312"/>
    </location>
</feature>
<keyword evidence="14" id="KW-1185">Reference proteome</keyword>
<keyword evidence="2" id="KW-0813">Transport</keyword>
<dbReference type="PRINTS" id="PR01434">
    <property type="entry name" value="NADHDHGNASE5"/>
</dbReference>
<feature type="transmembrane region" description="Helical" evidence="8">
    <location>
        <begin position="691"/>
        <end position="710"/>
    </location>
</feature>
<dbReference type="Proteomes" id="UP001589750">
    <property type="component" value="Unassembled WGS sequence"/>
</dbReference>
<dbReference type="Gene3D" id="1.20.120.1200">
    <property type="entry name" value="NADH-ubiquinone/plastoquinone oxidoreductase chain 6, subunit NuoJ"/>
    <property type="match status" value="1"/>
</dbReference>
<feature type="transmembrane region" description="Helical" evidence="8">
    <location>
        <begin position="266"/>
        <end position="286"/>
    </location>
</feature>
<evidence type="ECO:0000256" key="6">
    <source>
        <dbReference type="ARBA" id="ARBA00023136"/>
    </source>
</evidence>
<feature type="transmembrane region" description="Helical" evidence="8">
    <location>
        <begin position="105"/>
        <end position="123"/>
    </location>
</feature>
<feature type="transmembrane region" description="Helical" evidence="8">
    <location>
        <begin position="747"/>
        <end position="766"/>
    </location>
</feature>
<dbReference type="InterPro" id="IPR046806">
    <property type="entry name" value="MrpA_C/MbhE"/>
</dbReference>
<feature type="transmembrane region" description="Helical" evidence="8">
    <location>
        <begin position="840"/>
        <end position="859"/>
    </location>
</feature>
<evidence type="ECO:0000313" key="13">
    <source>
        <dbReference type="EMBL" id="MFB9313518.1"/>
    </source>
</evidence>
<evidence type="ECO:0000256" key="8">
    <source>
        <dbReference type="SAM" id="Phobius"/>
    </source>
</evidence>
<reference evidence="13 14" key="1">
    <citation type="submission" date="2024-09" db="EMBL/GenBank/DDBJ databases">
        <authorList>
            <person name="Sun Q."/>
            <person name="Mori K."/>
        </authorList>
    </citation>
    <scope>NUCLEOTIDE SEQUENCE [LARGE SCALE GENOMIC DNA]</scope>
    <source>
        <strain evidence="13 14">JCM 9626</strain>
    </source>
</reference>
<keyword evidence="6 8" id="KW-0472">Membrane</keyword>
<feature type="domain" description="MrpA C-terminal/MbhE" evidence="12">
    <location>
        <begin position="688"/>
        <end position="763"/>
    </location>
</feature>
<feature type="domain" description="NADH:quinone oxidoreductase/Mrp antiporter transmembrane" evidence="9">
    <location>
        <begin position="125"/>
        <end position="396"/>
    </location>
</feature>
<dbReference type="PANTHER" id="PTHR43373:SF1">
    <property type="entry name" value="NA(+)_H(+) ANTIPORTER SUBUNIT A"/>
    <property type="match status" value="1"/>
</dbReference>
<keyword evidence="5 8" id="KW-1133">Transmembrane helix</keyword>
<dbReference type="InterPro" id="IPR042106">
    <property type="entry name" value="Nuo/plastoQ_OxRdtase_6_NuoJ"/>
</dbReference>
<comment type="caution">
    <text evidence="13">The sequence shown here is derived from an EMBL/GenBank/DDBJ whole genome shotgun (WGS) entry which is preliminary data.</text>
</comment>
<feature type="transmembrane region" description="Helical" evidence="8">
    <location>
        <begin position="406"/>
        <end position="430"/>
    </location>
</feature>
<feature type="domain" description="Na+/H+ antiporter MnhB subunit-related protein" evidence="10">
    <location>
        <begin position="812"/>
        <end position="935"/>
    </location>
</feature>
<accession>A0ABV5K9T8</accession>
<evidence type="ECO:0000256" key="7">
    <source>
        <dbReference type="RuleBase" id="RU000320"/>
    </source>
</evidence>
<name>A0ABV5K9T8_9ACTN</name>
<feature type="domain" description="MrpA C-terminal/MbhD" evidence="11">
    <location>
        <begin position="610"/>
        <end position="674"/>
    </location>
</feature>
<dbReference type="InterPro" id="IPR001750">
    <property type="entry name" value="ND/Mrp_TM"/>
</dbReference>
<dbReference type="NCBIfam" id="NF009284">
    <property type="entry name" value="PRK12644.1"/>
    <property type="match status" value="1"/>
</dbReference>
<feature type="transmembrane region" description="Helical" evidence="8">
    <location>
        <begin position="602"/>
        <end position="621"/>
    </location>
</feature>
<feature type="transmembrane region" description="Helical" evidence="8">
    <location>
        <begin position="569"/>
        <end position="590"/>
    </location>
</feature>